<reference evidence="2" key="1">
    <citation type="journal article" date="2019" name="PLoS Negl. Trop. Dis.">
        <title>Revisiting the worldwide diversity of Leptospira species in the environment.</title>
        <authorList>
            <person name="Vincent A.T."/>
            <person name="Schiettekatte O."/>
            <person name="Bourhy P."/>
            <person name="Veyrier F.J."/>
            <person name="Picardeau M."/>
        </authorList>
    </citation>
    <scope>NUCLEOTIDE SEQUENCE [LARGE SCALE GENOMIC DNA]</scope>
    <source>
        <strain evidence="2">201300427</strain>
    </source>
</reference>
<keyword evidence="3" id="KW-1185">Reference proteome</keyword>
<dbReference type="EMBL" id="RQHW01000003">
    <property type="protein sequence ID" value="TGN20906.1"/>
    <property type="molecule type" value="Genomic_DNA"/>
</dbReference>
<dbReference type="PANTHER" id="PTHR41786">
    <property type="entry name" value="MOTILITY ACCESSORY FACTOR MAF"/>
    <property type="match status" value="1"/>
</dbReference>
<sequence>MNSEFLKSNLSAVSEDLAEEIESCELPFPLVSTKSGDYTIEADGIFLHSKHDPKKEASRFIKELPDDGDKRVYLLFGAGLGYILPEILEKENVSVVWMEPHLFLIKYAFSLFDFSRHLTSEKLILITNAKNEEALAYAFKGKATIPITFVPHRSSWLWKEKEYSQLRMIAEQNFHKKDVNLATLTRFEKIWAKNISFNLPDLCRLTPIHELFGIAKNAKVLVAGAGPSLYESVPEIKEYREHFVLIAVDTALPILHHFDIEPDLIYSVDPQALNSQYLESYTGKGILVFDPTSTYLSLRLEKGPVRGFFTSSPFPMIKLIESIAEQEIGSVPFGGSVSTNAASLGTLMEAETTYLVGQDLSFTKGWAHSKGAIMEERLNYKESRKFRRELHNYRQLSALPPKQVKGYDGTIHLTNEKMLIFKKWFEGNASEHKWINLTLYGAALEGISHSVFSESFGKEDIANAKQVREKIRNFFPSEEGVCDPKELASQLSETIRHLTDFSIPVKKGLTLSQKIYEQIKRNQIEPQRFQNDLNQMNAIDEIVSSKKGLNEILSLGIQRTILTITEGYEDQLSLEERENAQLGIARKSVLLYEGLHESLVTTRKNLKKSYYRLTEN</sequence>
<accession>A0A4V3JYE8</accession>
<dbReference type="Proteomes" id="UP000298058">
    <property type="component" value="Unassembled WGS sequence"/>
</dbReference>
<comment type="caution">
    <text evidence="2">The sequence shown here is derived from an EMBL/GenBank/DDBJ whole genome shotgun (WGS) entry which is preliminary data.</text>
</comment>
<dbReference type="Pfam" id="PF01973">
    <property type="entry name" value="MptE-like"/>
    <property type="match status" value="1"/>
</dbReference>
<evidence type="ECO:0000313" key="3">
    <source>
        <dbReference type="Proteomes" id="UP000298058"/>
    </source>
</evidence>
<dbReference type="AlphaFoldDB" id="A0A4V3JYE8"/>
<protein>
    <submittedName>
        <fullName evidence="2">DUF115 domain-containing protein</fullName>
    </submittedName>
</protein>
<feature type="domain" description="6-hydroxymethylpterin diphosphokinase MptE-like" evidence="1">
    <location>
        <begin position="194"/>
        <end position="364"/>
    </location>
</feature>
<dbReference type="PANTHER" id="PTHR41786:SF1">
    <property type="entry name" value="6-HYDROXYMETHYLPTERIN DIPHOSPHOKINASE MPTE-LIKE DOMAIN-CONTAINING PROTEIN"/>
    <property type="match status" value="1"/>
</dbReference>
<dbReference type="RefSeq" id="WP_135758779.1">
    <property type="nucleotide sequence ID" value="NZ_RQHW01000003.1"/>
</dbReference>
<evidence type="ECO:0000313" key="2">
    <source>
        <dbReference type="EMBL" id="TGN20906.1"/>
    </source>
</evidence>
<proteinExistence type="predicted"/>
<evidence type="ECO:0000259" key="1">
    <source>
        <dbReference type="Pfam" id="PF01973"/>
    </source>
</evidence>
<dbReference type="InterPro" id="IPR002826">
    <property type="entry name" value="MptE-like"/>
</dbReference>
<name>A0A4V3JYE8_9LEPT</name>
<gene>
    <name evidence="2" type="ORF">EHS15_01585</name>
</gene>
<dbReference type="OrthoDB" id="5458680at2"/>
<organism evidence="2 3">
    <name type="scientific">Leptospira idonii</name>
    <dbReference type="NCBI Taxonomy" id="1193500"/>
    <lineage>
        <taxon>Bacteria</taxon>
        <taxon>Pseudomonadati</taxon>
        <taxon>Spirochaetota</taxon>
        <taxon>Spirochaetia</taxon>
        <taxon>Leptospirales</taxon>
        <taxon>Leptospiraceae</taxon>
        <taxon>Leptospira</taxon>
    </lineage>
</organism>